<feature type="region of interest" description="Disordered" evidence="4">
    <location>
        <begin position="540"/>
        <end position="600"/>
    </location>
</feature>
<keyword evidence="1 3" id="KW-0547">Nucleotide-binding</keyword>
<feature type="region of interest" description="Disordered" evidence="4">
    <location>
        <begin position="30"/>
        <end position="49"/>
    </location>
</feature>
<dbReference type="InterPro" id="IPR008271">
    <property type="entry name" value="Ser/Thr_kinase_AS"/>
</dbReference>
<dbReference type="GO" id="GO:0004672">
    <property type="term" value="F:protein kinase activity"/>
    <property type="evidence" value="ECO:0007669"/>
    <property type="project" value="InterPro"/>
</dbReference>
<dbReference type="OrthoDB" id="1738954at2759"/>
<evidence type="ECO:0000256" key="4">
    <source>
        <dbReference type="SAM" id="MobiDB-lite"/>
    </source>
</evidence>
<feature type="compositionally biased region" description="Low complexity" evidence="4">
    <location>
        <begin position="583"/>
        <end position="594"/>
    </location>
</feature>
<reference evidence="6 7" key="1">
    <citation type="submission" date="2016-07" db="EMBL/GenBank/DDBJ databases">
        <title>Pervasive Adenine N6-methylation of Active Genes in Fungi.</title>
        <authorList>
            <consortium name="DOE Joint Genome Institute"/>
            <person name="Mondo S.J."/>
            <person name="Dannebaum R.O."/>
            <person name="Kuo R.C."/>
            <person name="Labutti K."/>
            <person name="Haridas S."/>
            <person name="Kuo A."/>
            <person name="Salamov A."/>
            <person name="Ahrendt S.R."/>
            <person name="Lipzen A."/>
            <person name="Sullivan W."/>
            <person name="Andreopoulos W.B."/>
            <person name="Clum A."/>
            <person name="Lindquist E."/>
            <person name="Daum C."/>
            <person name="Ramamoorthy G.K."/>
            <person name="Gryganskyi A."/>
            <person name="Culley D."/>
            <person name="Magnuson J.K."/>
            <person name="James T.Y."/>
            <person name="O'Malley M.A."/>
            <person name="Stajich J.E."/>
            <person name="Spatafora J.W."/>
            <person name="Visel A."/>
            <person name="Grigoriev I.V."/>
        </authorList>
    </citation>
    <scope>NUCLEOTIDE SEQUENCE [LARGE SCALE GENOMIC DNA]</scope>
    <source>
        <strain evidence="6 7">NRRL 3301</strain>
    </source>
</reference>
<dbReference type="InterPro" id="IPR000719">
    <property type="entry name" value="Prot_kinase_dom"/>
</dbReference>
<dbReference type="InterPro" id="IPR011009">
    <property type="entry name" value="Kinase-like_dom_sf"/>
</dbReference>
<feature type="region of interest" description="Disordered" evidence="4">
    <location>
        <begin position="481"/>
        <end position="520"/>
    </location>
</feature>
<accession>A0A1X2GF16</accession>
<dbReference type="SMART" id="SM00220">
    <property type="entry name" value="S_TKc"/>
    <property type="match status" value="1"/>
</dbReference>
<evidence type="ECO:0000256" key="1">
    <source>
        <dbReference type="ARBA" id="ARBA00022741"/>
    </source>
</evidence>
<dbReference type="STRING" id="101127.A0A1X2GF16"/>
<dbReference type="InterPro" id="IPR017441">
    <property type="entry name" value="Protein_kinase_ATP_BS"/>
</dbReference>
<protein>
    <submittedName>
        <fullName evidence="6">Pkinase-domain-containing protein</fullName>
    </submittedName>
</protein>
<feature type="compositionally biased region" description="Pro residues" evidence="4">
    <location>
        <begin position="34"/>
        <end position="43"/>
    </location>
</feature>
<dbReference type="EMBL" id="MCGT01000018">
    <property type="protein sequence ID" value="ORX52342.1"/>
    <property type="molecule type" value="Genomic_DNA"/>
</dbReference>
<keyword evidence="6" id="KW-0418">Kinase</keyword>
<evidence type="ECO:0000313" key="6">
    <source>
        <dbReference type="EMBL" id="ORX52342.1"/>
    </source>
</evidence>
<evidence type="ECO:0000256" key="3">
    <source>
        <dbReference type="PROSITE-ProRule" id="PRU10141"/>
    </source>
</evidence>
<sequence length="600" mass="66833">MIPQRLKKLFHRYKKKNKLVVYNYTSNFQQYPNQPEPPSPKSPAPANLPSTTVIQLSKKKSSSIDTSAIAASDIATPPSYSEQLIAPNDPILSTRLPSHLATEEVKQHQEQATFIINETMRRKSTLPTFDTLQFRYEVLQKLGDGAFSNVYRGADRKSGHVVAIKVAHKHTEEDASGDHLHPSMKKKPRVTERANILKEVKIMQNIDHPNIIRLNDFMESQENYFLVMELCNGGELFHRIVDLTYFSEDLSRHIVGQLAQAVYHLHEECGVVHRDIKPENILFNAVPWIPSEYPKRYPFDDVTKKDEGKFTPGIGGGGVGRIKLADFGLSKIVWDAKTATPCGTMGYAAPEIVTDQTYSKGVDMWAMGCVLYTMLCGFPPFYDESISALTKKVARGDYSFLSPWWDPISVEAKDLIQGLLCVDPRKRYTIRQVLQHPWLTGSTMNKSGFVNLSPGPYFGTHHYNSEGGSLRIQALLNSSLSPKSMLDTPPPSHPPTNGVSPASASTTSSSSTGRRDIFSQDGMATLKEIFDITTAVQRMAEENSNTHQSHDNAPPIANEGLGQAKPSTDNPSPPPEDHRPPRTLALNLDNATLLKNRKRS</sequence>
<evidence type="ECO:0000259" key="5">
    <source>
        <dbReference type="PROSITE" id="PS50011"/>
    </source>
</evidence>
<dbReference type="PROSITE" id="PS00107">
    <property type="entry name" value="PROTEIN_KINASE_ATP"/>
    <property type="match status" value="1"/>
</dbReference>
<dbReference type="SUPFAM" id="SSF56112">
    <property type="entry name" value="Protein kinase-like (PK-like)"/>
    <property type="match status" value="1"/>
</dbReference>
<dbReference type="Gene3D" id="3.30.200.20">
    <property type="entry name" value="Phosphorylase Kinase, domain 1"/>
    <property type="match status" value="1"/>
</dbReference>
<feature type="compositionally biased region" description="Low complexity" evidence="4">
    <location>
        <begin position="500"/>
        <end position="512"/>
    </location>
</feature>
<organism evidence="6 7">
    <name type="scientific">Hesseltinella vesiculosa</name>
    <dbReference type="NCBI Taxonomy" id="101127"/>
    <lineage>
        <taxon>Eukaryota</taxon>
        <taxon>Fungi</taxon>
        <taxon>Fungi incertae sedis</taxon>
        <taxon>Mucoromycota</taxon>
        <taxon>Mucoromycotina</taxon>
        <taxon>Mucoromycetes</taxon>
        <taxon>Mucorales</taxon>
        <taxon>Cunninghamellaceae</taxon>
        <taxon>Hesseltinella</taxon>
    </lineage>
</organism>
<gene>
    <name evidence="6" type="ORF">DM01DRAFT_1336710</name>
</gene>
<keyword evidence="2 3" id="KW-0067">ATP-binding</keyword>
<dbReference type="Pfam" id="PF00069">
    <property type="entry name" value="Pkinase"/>
    <property type="match status" value="1"/>
</dbReference>
<dbReference type="PANTHER" id="PTHR24347">
    <property type="entry name" value="SERINE/THREONINE-PROTEIN KINASE"/>
    <property type="match status" value="1"/>
</dbReference>
<dbReference type="PROSITE" id="PS00108">
    <property type="entry name" value="PROTEIN_KINASE_ST"/>
    <property type="match status" value="1"/>
</dbReference>
<name>A0A1X2GF16_9FUNG</name>
<comment type="caution">
    <text evidence="6">The sequence shown here is derived from an EMBL/GenBank/DDBJ whole genome shotgun (WGS) entry which is preliminary data.</text>
</comment>
<dbReference type="Proteomes" id="UP000242146">
    <property type="component" value="Unassembled WGS sequence"/>
</dbReference>
<dbReference type="AlphaFoldDB" id="A0A1X2GF16"/>
<dbReference type="PROSITE" id="PS50011">
    <property type="entry name" value="PROTEIN_KINASE_DOM"/>
    <property type="match status" value="1"/>
</dbReference>
<keyword evidence="7" id="KW-1185">Reference proteome</keyword>
<keyword evidence="6" id="KW-0808">Transferase</keyword>
<proteinExistence type="predicted"/>
<evidence type="ECO:0000313" key="7">
    <source>
        <dbReference type="Proteomes" id="UP000242146"/>
    </source>
</evidence>
<dbReference type="Gene3D" id="1.10.510.10">
    <property type="entry name" value="Transferase(Phosphotransferase) domain 1"/>
    <property type="match status" value="1"/>
</dbReference>
<feature type="binding site" evidence="3">
    <location>
        <position position="165"/>
    </location>
    <ligand>
        <name>ATP</name>
        <dbReference type="ChEBI" id="CHEBI:30616"/>
    </ligand>
</feature>
<evidence type="ECO:0000256" key="2">
    <source>
        <dbReference type="ARBA" id="ARBA00022840"/>
    </source>
</evidence>
<feature type="domain" description="Protein kinase" evidence="5">
    <location>
        <begin position="136"/>
        <end position="439"/>
    </location>
</feature>
<dbReference type="GO" id="GO:0005524">
    <property type="term" value="F:ATP binding"/>
    <property type="evidence" value="ECO:0007669"/>
    <property type="project" value="UniProtKB-UniRule"/>
</dbReference>